<gene>
    <name evidence="1" type="ORF">RHMOL_Rhmol08G0199800</name>
</gene>
<organism evidence="1 2">
    <name type="scientific">Rhododendron molle</name>
    <name type="common">Chinese azalea</name>
    <name type="synonym">Azalea mollis</name>
    <dbReference type="NCBI Taxonomy" id="49168"/>
    <lineage>
        <taxon>Eukaryota</taxon>
        <taxon>Viridiplantae</taxon>
        <taxon>Streptophyta</taxon>
        <taxon>Embryophyta</taxon>
        <taxon>Tracheophyta</taxon>
        <taxon>Spermatophyta</taxon>
        <taxon>Magnoliopsida</taxon>
        <taxon>eudicotyledons</taxon>
        <taxon>Gunneridae</taxon>
        <taxon>Pentapetalae</taxon>
        <taxon>asterids</taxon>
        <taxon>Ericales</taxon>
        <taxon>Ericaceae</taxon>
        <taxon>Ericoideae</taxon>
        <taxon>Rhodoreae</taxon>
        <taxon>Rhododendron</taxon>
    </lineage>
</organism>
<name>A0ACC0MQG5_RHOML</name>
<reference evidence="1" key="1">
    <citation type="submission" date="2022-02" db="EMBL/GenBank/DDBJ databases">
        <title>Plant Genome Project.</title>
        <authorList>
            <person name="Zhang R.-G."/>
        </authorList>
    </citation>
    <scope>NUCLEOTIDE SEQUENCE</scope>
    <source>
        <strain evidence="1">AT1</strain>
    </source>
</reference>
<proteinExistence type="predicted"/>
<protein>
    <submittedName>
        <fullName evidence="1">Uncharacterized protein</fullName>
    </submittedName>
</protein>
<comment type="caution">
    <text evidence="1">The sequence shown here is derived from an EMBL/GenBank/DDBJ whole genome shotgun (WGS) entry which is preliminary data.</text>
</comment>
<sequence length="74" mass="8024">MAVEAVKSMATLLQRAQLFLSMCGTKPMIQMHGPILRSSSQSSSSLMEKSSLLILEGAILRSFHLGRDEGYVPG</sequence>
<evidence type="ECO:0000313" key="2">
    <source>
        <dbReference type="Proteomes" id="UP001062846"/>
    </source>
</evidence>
<accession>A0ACC0MQG5</accession>
<dbReference type="Proteomes" id="UP001062846">
    <property type="component" value="Chromosome 8"/>
</dbReference>
<evidence type="ECO:0000313" key="1">
    <source>
        <dbReference type="EMBL" id="KAI8543215.1"/>
    </source>
</evidence>
<dbReference type="EMBL" id="CM046395">
    <property type="protein sequence ID" value="KAI8543215.1"/>
    <property type="molecule type" value="Genomic_DNA"/>
</dbReference>
<keyword evidence="2" id="KW-1185">Reference proteome</keyword>